<sequence>MALIFLLFVPWNVQGQDPYVRHAPYYPDQRLTHPLQDSLQRNGLSTRFITLLTQHQHHDITYFIWFENHRMQVVQITDSTLSAPLICRSQRFSAVLDLPQLAIRESENRLRFVPPANARGTDIAWLEIDGQPYLIEHGPSAGYILAKTKNTSRTAFFRLLKQDLATLQRQWQVARAYTRFPKQ</sequence>
<keyword evidence="2" id="KW-1185">Reference proteome</keyword>
<dbReference type="RefSeq" id="WP_196953584.1">
    <property type="nucleotide sequence ID" value="NZ_JADWYK010000001.1"/>
</dbReference>
<proteinExistence type="predicted"/>
<comment type="caution">
    <text evidence="1">The sequence shown here is derived from an EMBL/GenBank/DDBJ whole genome shotgun (WGS) entry which is preliminary data.</text>
</comment>
<dbReference type="Proteomes" id="UP000601099">
    <property type="component" value="Unassembled WGS sequence"/>
</dbReference>
<accession>A0ABS0KZJ3</accession>
<organism evidence="1 2">
    <name type="scientific">Hymenobacter guriensis</name>
    <dbReference type="NCBI Taxonomy" id="2793065"/>
    <lineage>
        <taxon>Bacteria</taxon>
        <taxon>Pseudomonadati</taxon>
        <taxon>Bacteroidota</taxon>
        <taxon>Cytophagia</taxon>
        <taxon>Cytophagales</taxon>
        <taxon>Hymenobacteraceae</taxon>
        <taxon>Hymenobacter</taxon>
    </lineage>
</organism>
<evidence type="ECO:0000313" key="2">
    <source>
        <dbReference type="Proteomes" id="UP000601099"/>
    </source>
</evidence>
<protein>
    <submittedName>
        <fullName evidence="1">Uncharacterized protein</fullName>
    </submittedName>
</protein>
<name>A0ABS0KZJ3_9BACT</name>
<reference evidence="1 2" key="1">
    <citation type="submission" date="2020-11" db="EMBL/GenBank/DDBJ databases">
        <title>Hymenobacter sp.</title>
        <authorList>
            <person name="Kim M.K."/>
        </authorList>
    </citation>
    <scope>NUCLEOTIDE SEQUENCE [LARGE SCALE GENOMIC DNA]</scope>
    <source>
        <strain evidence="1 2">BT594</strain>
    </source>
</reference>
<evidence type="ECO:0000313" key="1">
    <source>
        <dbReference type="EMBL" id="MBG8552557.1"/>
    </source>
</evidence>
<gene>
    <name evidence="1" type="ORF">I5L79_03315</name>
</gene>
<dbReference type="EMBL" id="JADWYK010000001">
    <property type="protein sequence ID" value="MBG8552557.1"/>
    <property type="molecule type" value="Genomic_DNA"/>
</dbReference>